<keyword evidence="5" id="KW-1185">Reference proteome</keyword>
<name>A0ABD2XEF0_9HYME</name>
<comment type="caution">
    <text evidence="4">The sequence shown here is derived from an EMBL/GenBank/DDBJ whole genome shotgun (WGS) entry which is preliminary data.</text>
</comment>
<feature type="repeat" description="ANK" evidence="3">
    <location>
        <begin position="300"/>
        <end position="328"/>
    </location>
</feature>
<accession>A0ABD2XEF0</accession>
<evidence type="ECO:0000256" key="1">
    <source>
        <dbReference type="ARBA" id="ARBA00022737"/>
    </source>
</evidence>
<protein>
    <recommendedName>
        <fullName evidence="6">SOCS box domain-containing protein</fullName>
    </recommendedName>
</protein>
<dbReference type="EMBL" id="JBJJXI010000032">
    <property type="protein sequence ID" value="KAL3403046.1"/>
    <property type="molecule type" value="Genomic_DNA"/>
</dbReference>
<reference evidence="4 5" key="1">
    <citation type="journal article" date="2024" name="bioRxiv">
        <title>A reference genome for Trichogramma kaykai: A tiny desert-dwelling parasitoid wasp with competing sex-ratio distorters.</title>
        <authorList>
            <person name="Culotta J."/>
            <person name="Lindsey A.R."/>
        </authorList>
    </citation>
    <scope>NUCLEOTIDE SEQUENCE [LARGE SCALE GENOMIC DNA]</scope>
    <source>
        <strain evidence="4 5">KSX58</strain>
    </source>
</reference>
<evidence type="ECO:0000313" key="4">
    <source>
        <dbReference type="EMBL" id="KAL3403046.1"/>
    </source>
</evidence>
<keyword evidence="1" id="KW-0677">Repeat</keyword>
<dbReference type="Pfam" id="PF00023">
    <property type="entry name" value="Ank"/>
    <property type="match status" value="1"/>
</dbReference>
<dbReference type="PANTHER" id="PTHR24171:SF8">
    <property type="entry name" value="BRCA1-ASSOCIATED RING DOMAIN PROTEIN 1"/>
    <property type="match status" value="1"/>
</dbReference>
<dbReference type="PRINTS" id="PR01415">
    <property type="entry name" value="ANKYRIN"/>
</dbReference>
<evidence type="ECO:0000313" key="5">
    <source>
        <dbReference type="Proteomes" id="UP001627154"/>
    </source>
</evidence>
<proteinExistence type="predicted"/>
<dbReference type="Gene3D" id="1.25.40.20">
    <property type="entry name" value="Ankyrin repeat-containing domain"/>
    <property type="match status" value="2"/>
</dbReference>
<keyword evidence="2 3" id="KW-0040">ANK repeat</keyword>
<dbReference type="PANTHER" id="PTHR24171">
    <property type="entry name" value="ANKYRIN REPEAT DOMAIN-CONTAINING PROTEIN 39-RELATED"/>
    <property type="match status" value="1"/>
</dbReference>
<evidence type="ECO:0008006" key="6">
    <source>
        <dbReference type="Google" id="ProtNLM"/>
    </source>
</evidence>
<dbReference type="InterPro" id="IPR002110">
    <property type="entry name" value="Ankyrin_rpt"/>
</dbReference>
<dbReference type="SMART" id="SM00248">
    <property type="entry name" value="ANK"/>
    <property type="match status" value="5"/>
</dbReference>
<dbReference type="Pfam" id="PF12796">
    <property type="entry name" value="Ank_2"/>
    <property type="match status" value="1"/>
</dbReference>
<evidence type="ECO:0000256" key="3">
    <source>
        <dbReference type="PROSITE-ProRule" id="PRU00023"/>
    </source>
</evidence>
<organism evidence="4 5">
    <name type="scientific">Trichogramma kaykai</name>
    <dbReference type="NCBI Taxonomy" id="54128"/>
    <lineage>
        <taxon>Eukaryota</taxon>
        <taxon>Metazoa</taxon>
        <taxon>Ecdysozoa</taxon>
        <taxon>Arthropoda</taxon>
        <taxon>Hexapoda</taxon>
        <taxon>Insecta</taxon>
        <taxon>Pterygota</taxon>
        <taxon>Neoptera</taxon>
        <taxon>Endopterygota</taxon>
        <taxon>Hymenoptera</taxon>
        <taxon>Apocrita</taxon>
        <taxon>Proctotrupomorpha</taxon>
        <taxon>Chalcidoidea</taxon>
        <taxon>Trichogrammatidae</taxon>
        <taxon>Trichogramma</taxon>
    </lineage>
</organism>
<evidence type="ECO:0000256" key="2">
    <source>
        <dbReference type="ARBA" id="ARBA00023043"/>
    </source>
</evidence>
<sequence>MWWSEENSFSQLPSSPQSADDAFCIEEGEIAYYDFQKMDNLQKLEILKNARKKVNWYNAIERSVFLRELYPVLNHWNYELPDLRDIFQKKDIEDLLKDAVYDKYNRYKGDQFIHFVASTDYKHEPDVDQNGKPLLKHTTALHVAARSIPKRDHPYSYIKVSDLFKIYDRYDLNYTNVDGLTHFHVACKFNCYDVVEKFLELGQDPNCVWPITGDSPLHVAVNAGHKKVVELLLKNGADPNLANIYGSTPLHIICYSDDHYQIDFEDCNKGNNEYRKLAELLFKINDEMQQTVQVDALDKKGRTPLQRAVAHLKLELVDLLLDRGADLSSFVFPDKYDFCECTERRKKSSIYFKLRLACDTLDVVERLKTRGYELKQSEVQTIMADFDDRAMFGKSEDLEKCWHKDERFTWVTKIMMIKPNLSLYDVIRLRPEEAAKLLTYKDYFKFEYVDERRYFPVCEFHPLEIMLRRFCRRRSVEPFMELTRHRLPILCCEMILNLLMNQDLCNVCLASAVQSRYFM</sequence>
<feature type="repeat" description="ANK" evidence="3">
    <location>
        <begin position="212"/>
        <end position="244"/>
    </location>
</feature>
<dbReference type="AlphaFoldDB" id="A0ABD2XEF0"/>
<gene>
    <name evidence="4" type="ORF">TKK_004186</name>
</gene>
<dbReference type="PROSITE" id="PS50297">
    <property type="entry name" value="ANK_REP_REGION"/>
    <property type="match status" value="2"/>
</dbReference>
<dbReference type="Proteomes" id="UP001627154">
    <property type="component" value="Unassembled WGS sequence"/>
</dbReference>
<dbReference type="PROSITE" id="PS50088">
    <property type="entry name" value="ANK_REPEAT"/>
    <property type="match status" value="2"/>
</dbReference>
<dbReference type="InterPro" id="IPR036770">
    <property type="entry name" value="Ankyrin_rpt-contain_sf"/>
</dbReference>
<dbReference type="SUPFAM" id="SSF48403">
    <property type="entry name" value="Ankyrin repeat"/>
    <property type="match status" value="1"/>
</dbReference>